<proteinExistence type="predicted"/>
<dbReference type="PANTHER" id="PTHR19277:SF161">
    <property type="entry name" value="LAMININ G DOMAIN-CONTAINING PROTEIN"/>
    <property type="match status" value="1"/>
</dbReference>
<dbReference type="SMART" id="SM00159">
    <property type="entry name" value="PTX"/>
    <property type="match status" value="1"/>
</dbReference>
<feature type="coiled-coil region" evidence="7">
    <location>
        <begin position="50"/>
        <end position="77"/>
    </location>
</feature>
<sequence>MLTTKSIRFCLLLIFVASPHISSSTRVITTVSDGKVFITGDHNEVVMSSARETKVELAKIKNRLKLLSESNEDLCNKLHITQTVIICASGSLESSVVVLRVSDLYTEIVRSSLAKGIHLFQNIGMLCMQELLFCRVGGLLETFNSTVAGYALQFPRKGTSDYVIITRGMPNLSAVTVCLWMKTADTRNEGTPLSYVVSGGREELLLGSTSVSASDGKWHHICLTWENTVGLWKLFRDGSVTVSGKSFQTGRWIRGGGHLVLGQDQDKLGGGFQERESFIGEMADVNIWNRVISDQEIRRMSKSCLTGTGNSFQWSDFKFHRMGSVQIAQPSCLN</sequence>
<dbReference type="PROSITE" id="PS51828">
    <property type="entry name" value="PTX_2"/>
    <property type="match status" value="1"/>
</dbReference>
<dbReference type="GO" id="GO:0046872">
    <property type="term" value="F:metal ion binding"/>
    <property type="evidence" value="ECO:0007669"/>
    <property type="project" value="UniProtKB-KW"/>
</dbReference>
<evidence type="ECO:0000256" key="7">
    <source>
        <dbReference type="SAM" id="Coils"/>
    </source>
</evidence>
<dbReference type="Proteomes" id="UP001159428">
    <property type="component" value="Unassembled WGS sequence"/>
</dbReference>
<keyword evidence="4" id="KW-1015">Disulfide bond</keyword>
<keyword evidence="5" id="KW-0325">Glycoprotein</keyword>
<evidence type="ECO:0000313" key="11">
    <source>
        <dbReference type="Proteomes" id="UP001159428"/>
    </source>
</evidence>
<reference evidence="10 11" key="1">
    <citation type="submission" date="2022-05" db="EMBL/GenBank/DDBJ databases">
        <authorList>
            <consortium name="Genoscope - CEA"/>
            <person name="William W."/>
        </authorList>
    </citation>
    <scope>NUCLEOTIDE SEQUENCE [LARGE SCALE GENOMIC DNA]</scope>
</reference>
<name>A0AAU9Y4P1_9CNID</name>
<evidence type="ECO:0000259" key="9">
    <source>
        <dbReference type="PROSITE" id="PS51828"/>
    </source>
</evidence>
<protein>
    <recommendedName>
        <fullName evidence="9">Pentraxin (PTX) domain-containing protein</fullName>
    </recommendedName>
</protein>
<dbReference type="InterPro" id="IPR013320">
    <property type="entry name" value="ConA-like_dom_sf"/>
</dbReference>
<evidence type="ECO:0000256" key="5">
    <source>
        <dbReference type="ARBA" id="ARBA00023180"/>
    </source>
</evidence>
<keyword evidence="7" id="KW-0175">Coiled coil</keyword>
<comment type="caution">
    <text evidence="10">The sequence shown here is derived from an EMBL/GenBank/DDBJ whole genome shotgun (WGS) entry which is preliminary data.</text>
</comment>
<keyword evidence="8" id="KW-0732">Signal</keyword>
<dbReference type="InterPro" id="IPR001759">
    <property type="entry name" value="PTX_dom"/>
</dbReference>
<accession>A0AAU9Y4P1</accession>
<dbReference type="Gene3D" id="2.60.120.200">
    <property type="match status" value="1"/>
</dbReference>
<feature type="signal peptide" evidence="8">
    <location>
        <begin position="1"/>
        <end position="24"/>
    </location>
</feature>
<dbReference type="SUPFAM" id="SSF49899">
    <property type="entry name" value="Concanavalin A-like lectins/glucanases"/>
    <property type="match status" value="1"/>
</dbReference>
<dbReference type="EMBL" id="CALNXJ010000176">
    <property type="protein sequence ID" value="CAH3168314.1"/>
    <property type="molecule type" value="Genomic_DNA"/>
</dbReference>
<keyword evidence="3" id="KW-0106">Calcium</keyword>
<evidence type="ECO:0000256" key="6">
    <source>
        <dbReference type="PROSITE-ProRule" id="PRU01172"/>
    </source>
</evidence>
<evidence type="ECO:0000256" key="4">
    <source>
        <dbReference type="ARBA" id="ARBA00023157"/>
    </source>
</evidence>
<organism evidence="10 11">
    <name type="scientific">Pocillopora meandrina</name>
    <dbReference type="NCBI Taxonomy" id="46732"/>
    <lineage>
        <taxon>Eukaryota</taxon>
        <taxon>Metazoa</taxon>
        <taxon>Cnidaria</taxon>
        <taxon>Anthozoa</taxon>
        <taxon>Hexacorallia</taxon>
        <taxon>Scleractinia</taxon>
        <taxon>Astrocoeniina</taxon>
        <taxon>Pocilloporidae</taxon>
        <taxon>Pocillopora</taxon>
    </lineage>
</organism>
<dbReference type="InterPro" id="IPR051360">
    <property type="entry name" value="Neuronal_Pentraxin_Related"/>
</dbReference>
<comment type="caution">
    <text evidence="6">Lacks conserved residue(s) required for the propagation of feature annotation.</text>
</comment>
<dbReference type="AlphaFoldDB" id="A0AAU9Y4P1"/>
<keyword evidence="2" id="KW-0479">Metal-binding</keyword>
<evidence type="ECO:0000256" key="1">
    <source>
        <dbReference type="ARBA" id="ARBA00001913"/>
    </source>
</evidence>
<evidence type="ECO:0000256" key="3">
    <source>
        <dbReference type="ARBA" id="ARBA00022837"/>
    </source>
</evidence>
<dbReference type="PANTHER" id="PTHR19277">
    <property type="entry name" value="PENTRAXIN"/>
    <property type="match status" value="1"/>
</dbReference>
<evidence type="ECO:0000256" key="2">
    <source>
        <dbReference type="ARBA" id="ARBA00022723"/>
    </source>
</evidence>
<comment type="cofactor">
    <cofactor evidence="1">
        <name>Ca(2+)</name>
        <dbReference type="ChEBI" id="CHEBI:29108"/>
    </cofactor>
</comment>
<gene>
    <name evidence="10" type="ORF">PMEA_00008646</name>
</gene>
<feature type="domain" description="Pentraxin (PTX)" evidence="9">
    <location>
        <begin position="114"/>
        <end position="334"/>
    </location>
</feature>
<feature type="chain" id="PRO_5043796183" description="Pentraxin (PTX) domain-containing protein" evidence="8">
    <location>
        <begin position="25"/>
        <end position="334"/>
    </location>
</feature>
<dbReference type="Pfam" id="PF00354">
    <property type="entry name" value="Pentaxin"/>
    <property type="match status" value="1"/>
</dbReference>
<evidence type="ECO:0000313" key="10">
    <source>
        <dbReference type="EMBL" id="CAH3168314.1"/>
    </source>
</evidence>
<evidence type="ECO:0000256" key="8">
    <source>
        <dbReference type="SAM" id="SignalP"/>
    </source>
</evidence>
<keyword evidence="11" id="KW-1185">Reference proteome</keyword>